<keyword evidence="2" id="KW-1185">Reference proteome</keyword>
<evidence type="ECO:0000313" key="2">
    <source>
        <dbReference type="Proteomes" id="UP001617689"/>
    </source>
</evidence>
<evidence type="ECO:0000313" key="1">
    <source>
        <dbReference type="EMBL" id="MFJ5429439.1"/>
    </source>
</evidence>
<name>A0ABW8G9U4_9GAMM</name>
<dbReference type="Proteomes" id="UP001617689">
    <property type="component" value="Unassembled WGS sequence"/>
</dbReference>
<organism evidence="1 2">
    <name type="scientific">Pectobacterium actinidiae</name>
    <dbReference type="NCBI Taxonomy" id="1507808"/>
    <lineage>
        <taxon>Bacteria</taxon>
        <taxon>Pseudomonadati</taxon>
        <taxon>Pseudomonadota</taxon>
        <taxon>Gammaproteobacteria</taxon>
        <taxon>Enterobacterales</taxon>
        <taxon>Pectobacteriaceae</taxon>
        <taxon>Pectobacterium</taxon>
    </lineage>
</organism>
<dbReference type="EMBL" id="JBIXLL010000004">
    <property type="protein sequence ID" value="MFJ5429439.1"/>
    <property type="molecule type" value="Genomic_DNA"/>
</dbReference>
<accession>A0ABW8G9U4</accession>
<protein>
    <submittedName>
        <fullName evidence="1">Uncharacterized protein</fullName>
    </submittedName>
</protein>
<gene>
    <name evidence="1" type="ORF">ACIPUP_09745</name>
</gene>
<reference evidence="1 2" key="1">
    <citation type="submission" date="2024-10" db="EMBL/GenBank/DDBJ databases">
        <authorList>
            <person name="Lu C.-H."/>
        </authorList>
    </citation>
    <scope>NUCLEOTIDE SEQUENCE [LARGE SCALE GENOMIC DNA]</scope>
    <source>
        <strain evidence="1 2">22ZTDG03-2</strain>
    </source>
</reference>
<proteinExistence type="predicted"/>
<sequence length="41" mass="4814">MRWYLIEPTTNERFISLLGQYYSAWQNAHSELNALPLGQMA</sequence>
<comment type="caution">
    <text evidence="1">The sequence shown here is derived from an EMBL/GenBank/DDBJ whole genome shotgun (WGS) entry which is preliminary data.</text>
</comment>